<dbReference type="Pfam" id="PF22817">
    <property type="entry name" value="ApeP-like"/>
    <property type="match status" value="1"/>
</dbReference>
<name>A0ABT7SN61_9GAMM</name>
<dbReference type="InterPro" id="IPR029069">
    <property type="entry name" value="HotDog_dom_sf"/>
</dbReference>
<organism evidence="1 2">
    <name type="scientific">Thiopseudomonas acetoxidans</name>
    <dbReference type="NCBI Taxonomy" id="3041622"/>
    <lineage>
        <taxon>Bacteria</taxon>
        <taxon>Pseudomonadati</taxon>
        <taxon>Pseudomonadota</taxon>
        <taxon>Gammaproteobacteria</taxon>
        <taxon>Pseudomonadales</taxon>
        <taxon>Pseudomonadaceae</taxon>
        <taxon>Thiopseudomonas</taxon>
    </lineage>
</organism>
<accession>A0ABT7SN61</accession>
<reference evidence="1 2" key="1">
    <citation type="submission" date="2023-06" db="EMBL/GenBank/DDBJ databases">
        <title>Thiopseudomonas sp. CY1220 draft genome sequence.</title>
        <authorList>
            <person name="Zhao G."/>
            <person name="An M."/>
        </authorList>
    </citation>
    <scope>NUCLEOTIDE SEQUENCE [LARGE SCALE GENOMIC DNA]</scope>
    <source>
        <strain evidence="1 2">CY1220</strain>
    </source>
</reference>
<dbReference type="InterPro" id="IPR016776">
    <property type="entry name" value="ApeP-like_dehydratase"/>
</dbReference>
<protein>
    <submittedName>
        <fullName evidence="1">Beta-hydroxyacyl-ACP dehydratase</fullName>
    </submittedName>
</protein>
<dbReference type="Gene3D" id="3.10.129.10">
    <property type="entry name" value="Hotdog Thioesterase"/>
    <property type="match status" value="1"/>
</dbReference>
<dbReference type="SUPFAM" id="SSF54637">
    <property type="entry name" value="Thioesterase/thiol ester dehydrase-isomerase"/>
    <property type="match status" value="1"/>
</dbReference>
<evidence type="ECO:0000313" key="1">
    <source>
        <dbReference type="EMBL" id="MDM7857012.1"/>
    </source>
</evidence>
<comment type="caution">
    <text evidence="1">The sequence shown here is derived from an EMBL/GenBank/DDBJ whole genome shotgun (WGS) entry which is preliminary data.</text>
</comment>
<dbReference type="Proteomes" id="UP001241056">
    <property type="component" value="Unassembled WGS sequence"/>
</dbReference>
<gene>
    <name evidence="1" type="ORF">QEZ41_01770</name>
</gene>
<evidence type="ECO:0000313" key="2">
    <source>
        <dbReference type="Proteomes" id="UP001241056"/>
    </source>
</evidence>
<dbReference type="EMBL" id="JAUCDY010000001">
    <property type="protein sequence ID" value="MDM7857012.1"/>
    <property type="molecule type" value="Genomic_DNA"/>
</dbReference>
<sequence length="134" mass="14576">MALPELTALLPHRGTALWLTAIIKHDQQSILGECHRDCLAQLTQLQSAYFFEAAAQLCAAHGALYAKHNSPTEAYIGKLSKLKVYQQATSTGGTLQVKATLQSTNKLSAAYLFTVTQQQQILLDGTLLLVLNHA</sequence>
<keyword evidence="2" id="KW-1185">Reference proteome</keyword>
<proteinExistence type="predicted"/>
<dbReference type="RefSeq" id="WP_289409640.1">
    <property type="nucleotide sequence ID" value="NZ_JAUCDY010000001.1"/>
</dbReference>